<evidence type="ECO:0000259" key="2">
    <source>
        <dbReference type="Pfam" id="PF04909"/>
    </source>
</evidence>
<dbReference type="GO" id="GO:0016787">
    <property type="term" value="F:hydrolase activity"/>
    <property type="evidence" value="ECO:0007669"/>
    <property type="project" value="InterPro"/>
</dbReference>
<proteinExistence type="predicted"/>
<dbReference type="InterPro" id="IPR032466">
    <property type="entry name" value="Metal_Hydrolase"/>
</dbReference>
<evidence type="ECO:0000313" key="3">
    <source>
        <dbReference type="EMBL" id="CAB4576011.1"/>
    </source>
</evidence>
<dbReference type="SUPFAM" id="SSF51556">
    <property type="entry name" value="Metallo-dependent hydrolases"/>
    <property type="match status" value="1"/>
</dbReference>
<dbReference type="GO" id="GO:0005737">
    <property type="term" value="C:cytoplasm"/>
    <property type="evidence" value="ECO:0007669"/>
    <property type="project" value="TreeGrafter"/>
</dbReference>
<gene>
    <name evidence="3" type="ORF">UFOPK1762_00178</name>
</gene>
<dbReference type="Gene3D" id="3.20.20.140">
    <property type="entry name" value="Metal-dependent hydrolases"/>
    <property type="match status" value="1"/>
</dbReference>
<sequence>MTAVTHADDRRGIQGATLSSDERYIVISADGHAGGDIPDYRPYLESKWHEDFDQWAAAYENPHEDLLGDLGPRNWDSARRQRDVEADGLAAEILYPNTIPPFYPKSSLTAQPPSLTPLDAERRWAGLQAHNRWLRDFCDDVPGRRAGVVQINLYDPEASAAEIRWARENGLHGGVLLPGTPPGVDLPQLHDACYEPIWKAVSETGMPLNHHTGSAAPPSDGSPEGMVTFLLEVSWYAHRAFYQLVIGGVLERYADLQLVFTEQGTAWVPEELARLDHFFQRMGGSGGSQEEAWGSEVVGKLSLKPSEYFNRQCHIGASFIRPAEVQIRDRVGVDRIMWGSDYPHREASSPYSKECLAFAFGGVPKAEVEKMLSLNAAKLYGFDLNFLRPIADRIGPKVDEVFAGLAPRILPADANMCPAFAGYEFATD</sequence>
<dbReference type="PANTHER" id="PTHR21240:SF28">
    <property type="entry name" value="ISO-OROTATE DECARBOXYLASE (EUROFUNG)"/>
    <property type="match status" value="1"/>
</dbReference>
<reference evidence="3" key="1">
    <citation type="submission" date="2020-05" db="EMBL/GenBank/DDBJ databases">
        <authorList>
            <person name="Chiriac C."/>
            <person name="Salcher M."/>
            <person name="Ghai R."/>
            <person name="Kavagutti S V."/>
        </authorList>
    </citation>
    <scope>NUCLEOTIDE SEQUENCE</scope>
</reference>
<keyword evidence="1" id="KW-0456">Lyase</keyword>
<dbReference type="AlphaFoldDB" id="A0A6J6EHL3"/>
<dbReference type="InterPro" id="IPR032465">
    <property type="entry name" value="ACMSD"/>
</dbReference>
<dbReference type="Pfam" id="PF04909">
    <property type="entry name" value="Amidohydro_2"/>
    <property type="match status" value="1"/>
</dbReference>
<dbReference type="GO" id="GO:0019748">
    <property type="term" value="P:secondary metabolic process"/>
    <property type="evidence" value="ECO:0007669"/>
    <property type="project" value="TreeGrafter"/>
</dbReference>
<accession>A0A6J6EHL3</accession>
<evidence type="ECO:0000256" key="1">
    <source>
        <dbReference type="ARBA" id="ARBA00023239"/>
    </source>
</evidence>
<dbReference type="InterPro" id="IPR006680">
    <property type="entry name" value="Amidohydro-rel"/>
</dbReference>
<protein>
    <submittedName>
        <fullName evidence="3">Unannotated protein</fullName>
    </submittedName>
</protein>
<dbReference type="PANTHER" id="PTHR21240">
    <property type="entry name" value="2-AMINO-3-CARBOXYLMUCONATE-6-SEMIALDEHYDE DECARBOXYLASE"/>
    <property type="match status" value="1"/>
</dbReference>
<dbReference type="EMBL" id="CAEZTY010000003">
    <property type="protein sequence ID" value="CAB4576011.1"/>
    <property type="molecule type" value="Genomic_DNA"/>
</dbReference>
<name>A0A6J6EHL3_9ZZZZ</name>
<dbReference type="GO" id="GO:0016831">
    <property type="term" value="F:carboxy-lyase activity"/>
    <property type="evidence" value="ECO:0007669"/>
    <property type="project" value="InterPro"/>
</dbReference>
<feature type="domain" description="Amidohydrolase-related" evidence="2">
    <location>
        <begin position="124"/>
        <end position="382"/>
    </location>
</feature>
<organism evidence="3">
    <name type="scientific">freshwater metagenome</name>
    <dbReference type="NCBI Taxonomy" id="449393"/>
    <lineage>
        <taxon>unclassified sequences</taxon>
        <taxon>metagenomes</taxon>
        <taxon>ecological metagenomes</taxon>
    </lineage>
</organism>